<reference evidence="1" key="1">
    <citation type="submission" date="2019-02" db="EMBL/GenBank/DDBJ databases">
        <authorList>
            <consortium name="Genoscope - CEA"/>
            <person name="William W."/>
        </authorList>
    </citation>
    <scope>NUCLEOTIDE SEQUENCE [LARGE SCALE GENOMIC DNA]</scope>
    <source>
        <strain evidence="1">YSy11</strain>
    </source>
</reference>
<dbReference type="AlphaFoldDB" id="A0A653EBA1"/>
<dbReference type="EMBL" id="LR215729">
    <property type="protein sequence ID" value="VEV99276.1"/>
    <property type="molecule type" value="Genomic_DNA"/>
</dbReference>
<accession>A0A653EBA1</accession>
<proteinExistence type="predicted"/>
<organism evidence="1">
    <name type="scientific">Pseudomonas marincola</name>
    <dbReference type="NCBI Taxonomy" id="437900"/>
    <lineage>
        <taxon>Bacteria</taxon>
        <taxon>Pseudomonadati</taxon>
        <taxon>Pseudomonadota</taxon>
        <taxon>Gammaproteobacteria</taxon>
        <taxon>Pseudomonadales</taxon>
        <taxon>Pseudomonadaceae</taxon>
        <taxon>Pseudomonas</taxon>
    </lineage>
</organism>
<evidence type="ECO:0000313" key="1">
    <source>
        <dbReference type="EMBL" id="VEV99276.1"/>
    </source>
</evidence>
<sequence length="82" mass="9073">MAAFGRGGFLCSFLAVCRMMKCHAREMRRCTNGYDGLPRRGYPSSGLVLSVIGMWRMDQPQVNPSWRSLGLGSFVYGFCGGI</sequence>
<name>A0A653EBA1_9PSED</name>
<protein>
    <submittedName>
        <fullName evidence="1">Uncharacterized protein</fullName>
    </submittedName>
</protein>
<gene>
    <name evidence="1" type="ORF">PMYSY11_4233</name>
</gene>